<dbReference type="InterPro" id="IPR015005">
    <property type="entry name" value="DUF1854"/>
</dbReference>
<dbReference type="Proteomes" id="UP000229307">
    <property type="component" value="Unassembled WGS sequence"/>
</dbReference>
<accession>A0A2M7SAV0</accession>
<proteinExistence type="predicted"/>
<evidence type="ECO:0000259" key="1">
    <source>
        <dbReference type="Pfam" id="PF08909"/>
    </source>
</evidence>
<organism evidence="2 3">
    <name type="scientific">Candidatus Desantisbacteria bacterium CG_4_10_14_0_8_um_filter_48_22</name>
    <dbReference type="NCBI Taxonomy" id="1974543"/>
    <lineage>
        <taxon>Bacteria</taxon>
        <taxon>Candidatus Desantisiibacteriota</taxon>
    </lineage>
</organism>
<dbReference type="EMBL" id="PFMR01000172">
    <property type="protein sequence ID" value="PIZ16645.1"/>
    <property type="molecule type" value="Genomic_DNA"/>
</dbReference>
<gene>
    <name evidence="2" type="ORF">COY52_06565</name>
</gene>
<sequence length="166" mass="19403">MEEIIGITNIEPKGTKFERSETGVLKMTLADGTVHPRIYPICSFPVANPDKFISIRNIENKEIGVINNLGDFPADQQALIRKEIKLRYFVPVIREIYKITEEFGIYNWETKTDRGRKSFYVRGRNDNILMRGKTRLLITDIEECRYEIPDYARLPHRSLIELDKVL</sequence>
<protein>
    <recommendedName>
        <fullName evidence="1">DUF1854 domain-containing protein</fullName>
    </recommendedName>
</protein>
<feature type="domain" description="DUF1854" evidence="1">
    <location>
        <begin position="35"/>
        <end position="163"/>
    </location>
</feature>
<evidence type="ECO:0000313" key="2">
    <source>
        <dbReference type="EMBL" id="PIZ16645.1"/>
    </source>
</evidence>
<dbReference type="Pfam" id="PF08909">
    <property type="entry name" value="DUF1854"/>
    <property type="match status" value="1"/>
</dbReference>
<reference evidence="3" key="1">
    <citation type="submission" date="2017-09" db="EMBL/GenBank/DDBJ databases">
        <title>Depth-based differentiation of microbial function through sediment-hosted aquifers and enrichment of novel symbionts in the deep terrestrial subsurface.</title>
        <authorList>
            <person name="Probst A.J."/>
            <person name="Ladd B."/>
            <person name="Jarett J.K."/>
            <person name="Geller-Mcgrath D.E."/>
            <person name="Sieber C.M.K."/>
            <person name="Emerson J.B."/>
            <person name="Anantharaman K."/>
            <person name="Thomas B.C."/>
            <person name="Malmstrom R."/>
            <person name="Stieglmeier M."/>
            <person name="Klingl A."/>
            <person name="Woyke T."/>
            <person name="Ryan C.M."/>
            <person name="Banfield J.F."/>
        </authorList>
    </citation>
    <scope>NUCLEOTIDE SEQUENCE [LARGE SCALE GENOMIC DNA]</scope>
</reference>
<dbReference type="AlphaFoldDB" id="A0A2M7SAV0"/>
<comment type="caution">
    <text evidence="2">The sequence shown here is derived from an EMBL/GenBank/DDBJ whole genome shotgun (WGS) entry which is preliminary data.</text>
</comment>
<name>A0A2M7SAV0_9BACT</name>
<evidence type="ECO:0000313" key="3">
    <source>
        <dbReference type="Proteomes" id="UP000229307"/>
    </source>
</evidence>